<sequence length="220" mass="24577">MKLSNQVYLIVVLLIMATFGCSSNKNIAGITNSSIAYAETFDSFEKVNGDKLIKELLLQRFEFNKNIIKAGFTDGMALPKPKSIMNRSDLTSITFGKLVYLVKDSRILGVRGVPLTSTALNAINSRITKLDKVQQYCAEKTNTEYIKPNRDIQYIKTLDRQYFSSLKTILLITSNISSLSKKPNPSVSIEMSVASIKLGDETEFHQDQIGKSIAEIHQIN</sequence>
<name>A0A4R0P5A1_9SPHI</name>
<accession>A0A4R0P5A1</accession>
<organism evidence="1 2">
    <name type="scientific">Pedobacter frigidisoli</name>
    <dbReference type="NCBI Taxonomy" id="2530455"/>
    <lineage>
        <taxon>Bacteria</taxon>
        <taxon>Pseudomonadati</taxon>
        <taxon>Bacteroidota</taxon>
        <taxon>Sphingobacteriia</taxon>
        <taxon>Sphingobacteriales</taxon>
        <taxon>Sphingobacteriaceae</taxon>
        <taxon>Pedobacter</taxon>
    </lineage>
</organism>
<dbReference type="AlphaFoldDB" id="A0A4R0P5A1"/>
<reference evidence="1 2" key="1">
    <citation type="submission" date="2019-02" db="EMBL/GenBank/DDBJ databases">
        <title>Pedobacter sp. RP-3-11 sp. nov., isolated from Arctic soil.</title>
        <authorList>
            <person name="Dahal R.H."/>
        </authorList>
    </citation>
    <scope>NUCLEOTIDE SEQUENCE [LARGE SCALE GENOMIC DNA]</scope>
    <source>
        <strain evidence="1 2">RP-3-11</strain>
    </source>
</reference>
<comment type="caution">
    <text evidence="1">The sequence shown here is derived from an EMBL/GenBank/DDBJ whole genome shotgun (WGS) entry which is preliminary data.</text>
</comment>
<gene>
    <name evidence="1" type="ORF">EZ449_09200</name>
</gene>
<dbReference type="EMBL" id="SJSN01000006">
    <property type="protein sequence ID" value="TCD10513.1"/>
    <property type="molecule type" value="Genomic_DNA"/>
</dbReference>
<dbReference type="PROSITE" id="PS51257">
    <property type="entry name" value="PROKAR_LIPOPROTEIN"/>
    <property type="match status" value="1"/>
</dbReference>
<proteinExistence type="predicted"/>
<evidence type="ECO:0000313" key="2">
    <source>
        <dbReference type="Proteomes" id="UP000291485"/>
    </source>
</evidence>
<protein>
    <submittedName>
        <fullName evidence="1">Uncharacterized protein</fullName>
    </submittedName>
</protein>
<dbReference type="RefSeq" id="WP_131557937.1">
    <property type="nucleotide sequence ID" value="NZ_SJSN01000006.1"/>
</dbReference>
<evidence type="ECO:0000313" key="1">
    <source>
        <dbReference type="EMBL" id="TCD10513.1"/>
    </source>
</evidence>
<dbReference type="OrthoDB" id="762409at2"/>
<keyword evidence="2" id="KW-1185">Reference proteome</keyword>
<dbReference type="Proteomes" id="UP000291485">
    <property type="component" value="Unassembled WGS sequence"/>
</dbReference>